<protein>
    <submittedName>
        <fullName evidence="2">Uncharacterized protein</fullName>
    </submittedName>
</protein>
<organism evidence="2">
    <name type="scientific">Cryptomonas curvata</name>
    <dbReference type="NCBI Taxonomy" id="233186"/>
    <lineage>
        <taxon>Eukaryota</taxon>
        <taxon>Cryptophyceae</taxon>
        <taxon>Cryptomonadales</taxon>
        <taxon>Cryptomonadaceae</taxon>
        <taxon>Cryptomonas</taxon>
    </lineage>
</organism>
<dbReference type="AlphaFoldDB" id="A0A7S0M680"/>
<keyword evidence="1" id="KW-1133">Transmembrane helix</keyword>
<accession>A0A7S0M680</accession>
<evidence type="ECO:0000313" key="2">
    <source>
        <dbReference type="EMBL" id="CAD8632527.1"/>
    </source>
</evidence>
<dbReference type="EMBL" id="HBEZ01018551">
    <property type="protein sequence ID" value="CAD8632527.1"/>
    <property type="molecule type" value="Transcribed_RNA"/>
</dbReference>
<feature type="transmembrane region" description="Helical" evidence="1">
    <location>
        <begin position="85"/>
        <end position="104"/>
    </location>
</feature>
<keyword evidence="1" id="KW-0812">Transmembrane</keyword>
<evidence type="ECO:0000256" key="1">
    <source>
        <dbReference type="SAM" id="Phobius"/>
    </source>
</evidence>
<name>A0A7S0M680_9CRYP</name>
<proteinExistence type="predicted"/>
<feature type="transmembrane region" description="Helical" evidence="1">
    <location>
        <begin position="191"/>
        <end position="210"/>
    </location>
</feature>
<gene>
    <name evidence="2" type="ORF">CCUR1050_LOCUS10208</name>
</gene>
<feature type="transmembrane region" description="Helical" evidence="1">
    <location>
        <begin position="159"/>
        <end position="185"/>
    </location>
</feature>
<reference evidence="2" key="1">
    <citation type="submission" date="2021-01" db="EMBL/GenBank/DDBJ databases">
        <authorList>
            <person name="Corre E."/>
            <person name="Pelletier E."/>
            <person name="Niang G."/>
            <person name="Scheremetjew M."/>
            <person name="Finn R."/>
            <person name="Kale V."/>
            <person name="Holt S."/>
            <person name="Cochrane G."/>
            <person name="Meng A."/>
            <person name="Brown T."/>
            <person name="Cohen L."/>
        </authorList>
    </citation>
    <scope>NUCLEOTIDE SEQUENCE</scope>
    <source>
        <strain evidence="2">CCAP979/52</strain>
    </source>
</reference>
<feature type="transmembrane region" description="Helical" evidence="1">
    <location>
        <begin position="116"/>
        <end position="138"/>
    </location>
</feature>
<sequence>MPRIRNSLLNYQPSLNNPLVHLSGATAQQELSEAMNEFPARSPAQRDRVRYAEVVEHEINQDAENVRGRLRQQARNRRRFDRQRLLNANIRLYSGLLACREIIVCKWCVEALQEQGILGAAAELGVWCAVYFLFNLGGFRDDRGESSGSWFNAALSVRLARFVVTTMLGGSTRAFALATAVAAWAVVRSNAASSFLHHFVVVFFQIVVLVQSGNFSCIDA</sequence>
<keyword evidence="1" id="KW-0472">Membrane</keyword>